<accession>A0ACC2NI07</accession>
<evidence type="ECO:0000313" key="1">
    <source>
        <dbReference type="EMBL" id="KAJ8669882.1"/>
    </source>
</evidence>
<organism evidence="1 2">
    <name type="scientific">Eretmocerus hayati</name>
    <dbReference type="NCBI Taxonomy" id="131215"/>
    <lineage>
        <taxon>Eukaryota</taxon>
        <taxon>Metazoa</taxon>
        <taxon>Ecdysozoa</taxon>
        <taxon>Arthropoda</taxon>
        <taxon>Hexapoda</taxon>
        <taxon>Insecta</taxon>
        <taxon>Pterygota</taxon>
        <taxon>Neoptera</taxon>
        <taxon>Endopterygota</taxon>
        <taxon>Hymenoptera</taxon>
        <taxon>Apocrita</taxon>
        <taxon>Proctotrupomorpha</taxon>
        <taxon>Chalcidoidea</taxon>
        <taxon>Aphelinidae</taxon>
        <taxon>Aphelininae</taxon>
        <taxon>Eretmocerus</taxon>
    </lineage>
</organism>
<dbReference type="EMBL" id="CM056743">
    <property type="protein sequence ID" value="KAJ8669882.1"/>
    <property type="molecule type" value="Genomic_DNA"/>
</dbReference>
<reference evidence="1" key="1">
    <citation type="submission" date="2023-04" db="EMBL/GenBank/DDBJ databases">
        <title>A chromosome-level genome assembly of the parasitoid wasp Eretmocerus hayati.</title>
        <authorList>
            <person name="Zhong Y."/>
            <person name="Liu S."/>
            <person name="Liu Y."/>
        </authorList>
    </citation>
    <scope>NUCLEOTIDE SEQUENCE</scope>
    <source>
        <strain evidence="1">ZJU_SS_LIU_2023</strain>
    </source>
</reference>
<keyword evidence="2" id="KW-1185">Reference proteome</keyword>
<sequence>MDSCAKCGKPAEHRCSGCREVVYCGKEHQRKHWKEHASSCKAYRLVENPELGRHYVAQRRIASGEVVIREEVPLVQGPQQDTPPVCLGCGCLIRGDEGNDASASANENGKPCKPCPDCGWPLCNSCEKHGSECEFTQRYRDSKVTITGFGIPHPTYKCVSVIRALSLKDKDNAEAFEKFSRLASSAERDDCVEPREVARFVKRFFNKLDTFDEDEIARIAGILQINGHEVPITEPASIAVYDVSSYLEHSCKANCSKSFTNDGGIVIRAAKTIQKGEHLTICYTDPLWGTANRRHHLLRTKYFECTCRRCSDPTEFGTYFDAIKCTRSDCKGSMLPPSFLCTTEKSELPDYVCNECDARLSSQSVDLMIDELGKELMYLGPQGSVAASRQWLETKALKQLHENHFYVTDVRIALSQMIGQCSGGLPNVDPDLLAYKILLCQKLSKLLEIIVPAENRVRGLVFFELHAALAEFGRRNCEDRDQLYTILLESRKSLTEAYQLLRYEPDVLPEGQIAKTARINMREMDLIVQRWHENAVMPL</sequence>
<protein>
    <submittedName>
        <fullName evidence="1">Uncharacterized protein</fullName>
    </submittedName>
</protein>
<name>A0ACC2NI07_9HYME</name>
<dbReference type="Proteomes" id="UP001239111">
    <property type="component" value="Chromosome 3"/>
</dbReference>
<proteinExistence type="predicted"/>
<gene>
    <name evidence="1" type="ORF">QAD02_001141</name>
</gene>
<comment type="caution">
    <text evidence="1">The sequence shown here is derived from an EMBL/GenBank/DDBJ whole genome shotgun (WGS) entry which is preliminary data.</text>
</comment>
<evidence type="ECO:0000313" key="2">
    <source>
        <dbReference type="Proteomes" id="UP001239111"/>
    </source>
</evidence>